<dbReference type="InterPro" id="IPR036942">
    <property type="entry name" value="Beta-barrel_TonB_sf"/>
</dbReference>
<accession>A0A413INC7</accession>
<keyword evidence="4 7" id="KW-0812">Transmembrane</keyword>
<keyword evidence="6 7" id="KW-0998">Cell outer membrane</keyword>
<dbReference type="SUPFAM" id="SSF56935">
    <property type="entry name" value="Porins"/>
    <property type="match status" value="1"/>
</dbReference>
<evidence type="ECO:0000256" key="8">
    <source>
        <dbReference type="SAM" id="SignalP"/>
    </source>
</evidence>
<evidence type="ECO:0000313" key="10">
    <source>
        <dbReference type="EMBL" id="RGY17847.1"/>
    </source>
</evidence>
<dbReference type="Proteomes" id="UP000286063">
    <property type="component" value="Unassembled WGS sequence"/>
</dbReference>
<feature type="chain" id="PRO_5019397510" evidence="8">
    <location>
        <begin position="17"/>
        <end position="1088"/>
    </location>
</feature>
<evidence type="ECO:0000313" key="11">
    <source>
        <dbReference type="Proteomes" id="UP000286063"/>
    </source>
</evidence>
<dbReference type="InterPro" id="IPR023996">
    <property type="entry name" value="TonB-dep_OMP_SusC/RagA"/>
</dbReference>
<dbReference type="AlphaFoldDB" id="A0A413INC7"/>
<reference evidence="10 11" key="1">
    <citation type="submission" date="2018-08" db="EMBL/GenBank/DDBJ databases">
        <title>A genome reference for cultivated species of the human gut microbiota.</title>
        <authorList>
            <person name="Zou Y."/>
            <person name="Xue W."/>
            <person name="Luo G."/>
        </authorList>
    </citation>
    <scope>NUCLEOTIDE SEQUENCE [LARGE SCALE GENOMIC DNA]</scope>
    <source>
        <strain evidence="10 11">OF02-7</strain>
    </source>
</reference>
<dbReference type="PROSITE" id="PS52016">
    <property type="entry name" value="TONB_DEPENDENT_REC_3"/>
    <property type="match status" value="1"/>
</dbReference>
<dbReference type="NCBIfam" id="TIGR04056">
    <property type="entry name" value="OMP_RagA_SusC"/>
    <property type="match status" value="1"/>
</dbReference>
<organism evidence="10 11">
    <name type="scientific">Butyricimonas virosa</name>
    <dbReference type="NCBI Taxonomy" id="544645"/>
    <lineage>
        <taxon>Bacteria</taxon>
        <taxon>Pseudomonadati</taxon>
        <taxon>Bacteroidota</taxon>
        <taxon>Bacteroidia</taxon>
        <taxon>Bacteroidales</taxon>
        <taxon>Odoribacteraceae</taxon>
        <taxon>Butyricimonas</taxon>
    </lineage>
</organism>
<evidence type="ECO:0000256" key="2">
    <source>
        <dbReference type="ARBA" id="ARBA00022448"/>
    </source>
</evidence>
<keyword evidence="3 7" id="KW-1134">Transmembrane beta strand</keyword>
<keyword evidence="5 7" id="KW-0472">Membrane</keyword>
<dbReference type="NCBIfam" id="TIGR04057">
    <property type="entry name" value="SusC_RagA_signa"/>
    <property type="match status" value="1"/>
</dbReference>
<name>A0A413INC7_9BACT</name>
<dbReference type="RefSeq" id="WP_117722232.1">
    <property type="nucleotide sequence ID" value="NZ_CAUGOG010000035.1"/>
</dbReference>
<evidence type="ECO:0000256" key="6">
    <source>
        <dbReference type="ARBA" id="ARBA00023237"/>
    </source>
</evidence>
<sequence>MKFLCFFFLLSVSVSAASYSQNAKFTISLNDVALTEVFSTIRANSEFTFIYNMDDVRNIRVKSLNVHDASIREILDAVLQNTGFIYKIEDRVIVIQPQEMKEEKKSVRVKGWVHDKGKQPLPGVTVRMVGVSLGTATNAQGWFAIDLPVEKGTLEFSFVGYKKKQIDFTDKTDTLKIVLEEDLQNIDEVVVTGIFNRPKESFTGAVTTISREEIKTYYSRNLIQTLANLDPSLRIIENNAQGSNPNALPELQLRGASSLLTAQDIQDQKSNYELNQPLFIMDGFEVTLERVMDLNDNEIESITVLKDASATALYGSRGANGVIVITSLNPKAGKLTVSYEGMVKFEIPNLSSYDDLTNAKEKLELERVYGLWDDSNLQETYQQLKDVVDSGLNYNWLDEPLRTGVGQRHVLNVVGGAEAWRYSVNLFYDATIGVMKGSDRKNFNGSMMLNYMEGKWNVRQLLTVGKNTSHESPYGQYSDYVRMNRYWTPYDDNGELIEYYYHPNATAYIENPMYNKEIGCWNASKYTSLRSSTQARYEISPAFTITGLLGLTWKFGIQDSFIPPNHKYYDGEENIEQKGKYSRGEKTESSWETRITLNYAKTFEEKHMLTLGLAGEISETKNDFVNWSATGFLTSEIDHLSTSLGYPSTGGTYGSESTSRRVSLSGFCNYYYDSRYFLDLTYRLDGGSSFGKNSRFSSFYALGAGWMISKEEFVQEYLPFISDWSVRYSYGVSGNMTFSPEQSMEVFNRETNYTYNGGVGVKMASFANPNLKQQNTYQHNAGMNLGFFNNRLTFVVNYYTKLTDNTLTTIKLPVSHGFETVNGNVGEIRNTGYDVSVSVALLNTKKWKWNANGNFSNNKSKLVKLSEGFKETLKYYDKSMGSAGTILKYREGHSMSAVYGLRTIGVDPLSGQRVFLTKDGQMTQYQSGEDLVYLGDSQPKINGTFNTTVSYGGLSVSVGFNLVWGGVAENYTELNKRENLSLTYNVDRQVVKDGWQKIGDNALYKKQGTTVTNTYPCDMFVHKNNIFSCNSINIRYSFPKELTKKLGMEMLSVSTLLSDIFYFSTIHRERGTSYPYSINPNLTISCTF</sequence>
<comment type="caution">
    <text evidence="10">The sequence shown here is derived from an EMBL/GenBank/DDBJ whole genome shotgun (WGS) entry which is preliminary data.</text>
</comment>
<dbReference type="OrthoDB" id="1098505at2"/>
<dbReference type="Gene3D" id="2.60.40.1120">
    <property type="entry name" value="Carboxypeptidase-like, regulatory domain"/>
    <property type="match status" value="1"/>
</dbReference>
<dbReference type="InterPro" id="IPR012910">
    <property type="entry name" value="Plug_dom"/>
</dbReference>
<dbReference type="InterPro" id="IPR039426">
    <property type="entry name" value="TonB-dep_rcpt-like"/>
</dbReference>
<dbReference type="SMART" id="SM00965">
    <property type="entry name" value="STN"/>
    <property type="match status" value="1"/>
</dbReference>
<keyword evidence="8" id="KW-0732">Signal</keyword>
<dbReference type="Pfam" id="PF07715">
    <property type="entry name" value="Plug"/>
    <property type="match status" value="1"/>
</dbReference>
<proteinExistence type="inferred from homology"/>
<dbReference type="Gene3D" id="2.170.130.10">
    <property type="entry name" value="TonB-dependent receptor, plug domain"/>
    <property type="match status" value="1"/>
</dbReference>
<gene>
    <name evidence="10" type="ORF">DXA50_09505</name>
</gene>
<dbReference type="Pfam" id="PF13715">
    <property type="entry name" value="CarbopepD_reg_2"/>
    <property type="match status" value="1"/>
</dbReference>
<evidence type="ECO:0000259" key="9">
    <source>
        <dbReference type="SMART" id="SM00965"/>
    </source>
</evidence>
<dbReference type="GO" id="GO:0009279">
    <property type="term" value="C:cell outer membrane"/>
    <property type="evidence" value="ECO:0007669"/>
    <property type="project" value="UniProtKB-SubCell"/>
</dbReference>
<dbReference type="InterPro" id="IPR011662">
    <property type="entry name" value="Secretin/TonB_short_N"/>
</dbReference>
<keyword evidence="2 7" id="KW-0813">Transport</keyword>
<dbReference type="SUPFAM" id="SSF49464">
    <property type="entry name" value="Carboxypeptidase regulatory domain-like"/>
    <property type="match status" value="1"/>
</dbReference>
<dbReference type="InterPro" id="IPR008969">
    <property type="entry name" value="CarboxyPept-like_regulatory"/>
</dbReference>
<dbReference type="EMBL" id="QSCR01000014">
    <property type="protein sequence ID" value="RGY17847.1"/>
    <property type="molecule type" value="Genomic_DNA"/>
</dbReference>
<dbReference type="Pfam" id="PF07660">
    <property type="entry name" value="STN"/>
    <property type="match status" value="1"/>
</dbReference>
<comment type="subcellular location">
    <subcellularLocation>
        <location evidence="1 7">Cell outer membrane</location>
        <topology evidence="1 7">Multi-pass membrane protein</topology>
    </subcellularLocation>
</comment>
<feature type="domain" description="Secretin/TonB short N-terminal" evidence="9">
    <location>
        <begin position="47"/>
        <end position="98"/>
    </location>
</feature>
<evidence type="ECO:0000256" key="3">
    <source>
        <dbReference type="ARBA" id="ARBA00022452"/>
    </source>
</evidence>
<protein>
    <submittedName>
        <fullName evidence="10">SusC/RagA family TonB-linked outer membrane protein</fullName>
    </submittedName>
</protein>
<evidence type="ECO:0000256" key="5">
    <source>
        <dbReference type="ARBA" id="ARBA00023136"/>
    </source>
</evidence>
<feature type="signal peptide" evidence="8">
    <location>
        <begin position="1"/>
        <end position="16"/>
    </location>
</feature>
<evidence type="ECO:0000256" key="4">
    <source>
        <dbReference type="ARBA" id="ARBA00022692"/>
    </source>
</evidence>
<dbReference type="InterPro" id="IPR023997">
    <property type="entry name" value="TonB-dep_OMP_SusC/RagA_CS"/>
</dbReference>
<comment type="similarity">
    <text evidence="7">Belongs to the TonB-dependent receptor family.</text>
</comment>
<evidence type="ECO:0000256" key="7">
    <source>
        <dbReference type="PROSITE-ProRule" id="PRU01360"/>
    </source>
</evidence>
<dbReference type="InterPro" id="IPR037066">
    <property type="entry name" value="Plug_dom_sf"/>
</dbReference>
<evidence type="ECO:0000256" key="1">
    <source>
        <dbReference type="ARBA" id="ARBA00004571"/>
    </source>
</evidence>
<dbReference type="Gene3D" id="2.40.170.20">
    <property type="entry name" value="TonB-dependent receptor, beta-barrel domain"/>
    <property type="match status" value="1"/>
</dbReference>